<accession>A0A1A8GTR8</accession>
<reference evidence="1" key="2">
    <citation type="submission" date="2016-06" db="EMBL/GenBank/DDBJ databases">
        <title>The genome of a short-lived fish provides insights into sex chromosome evolution and the genetic control of aging.</title>
        <authorList>
            <person name="Reichwald K."/>
            <person name="Felder M."/>
            <person name="Petzold A."/>
            <person name="Koch P."/>
            <person name="Groth M."/>
            <person name="Platzer M."/>
        </authorList>
    </citation>
    <scope>NUCLEOTIDE SEQUENCE</scope>
    <source>
        <tissue evidence="1">Brain</tissue>
    </source>
</reference>
<reference evidence="1" key="1">
    <citation type="submission" date="2016-05" db="EMBL/GenBank/DDBJ databases">
        <authorList>
            <person name="Lavstsen T."/>
            <person name="Jespersen J.S."/>
        </authorList>
    </citation>
    <scope>NUCLEOTIDE SEQUENCE</scope>
    <source>
        <tissue evidence="1">Brain</tissue>
    </source>
</reference>
<organism evidence="1">
    <name type="scientific">Nothobranchius korthausae</name>
    <dbReference type="NCBI Taxonomy" id="1143690"/>
    <lineage>
        <taxon>Eukaryota</taxon>
        <taxon>Metazoa</taxon>
        <taxon>Chordata</taxon>
        <taxon>Craniata</taxon>
        <taxon>Vertebrata</taxon>
        <taxon>Euteleostomi</taxon>
        <taxon>Actinopterygii</taxon>
        <taxon>Neopterygii</taxon>
        <taxon>Teleostei</taxon>
        <taxon>Neoteleostei</taxon>
        <taxon>Acanthomorphata</taxon>
        <taxon>Ovalentaria</taxon>
        <taxon>Atherinomorphae</taxon>
        <taxon>Cyprinodontiformes</taxon>
        <taxon>Nothobranchiidae</taxon>
        <taxon>Nothobranchius</taxon>
    </lineage>
</organism>
<gene>
    <name evidence="1" type="primary">FBXO32</name>
</gene>
<evidence type="ECO:0000313" key="1">
    <source>
        <dbReference type="EMBL" id="SBQ74427.1"/>
    </source>
</evidence>
<protein>
    <submittedName>
        <fullName evidence="1">F-box protein 32</fullName>
    </submittedName>
</protein>
<name>A0A1A8GTR8_9TELE</name>
<feature type="non-terminal residue" evidence="1">
    <location>
        <position position="1"/>
    </location>
</feature>
<dbReference type="AlphaFoldDB" id="A0A1A8GTR8"/>
<sequence>LLFSSCLEVFIFTLEARKMRLMGLNCWQSEACTHGEVQYV</sequence>
<dbReference type="EMBL" id="HAEC01006289">
    <property type="protein sequence ID" value="SBQ74427.1"/>
    <property type="molecule type" value="Transcribed_RNA"/>
</dbReference>
<proteinExistence type="predicted"/>